<name>A0A0W8DQH8_PHYNI</name>
<accession>A0A0W8DQH8</accession>
<comment type="caution">
    <text evidence="1">The sequence shown here is derived from an EMBL/GenBank/DDBJ whole genome shotgun (WGS) entry which is preliminary data.</text>
</comment>
<organism evidence="1 2">
    <name type="scientific">Phytophthora nicotianae</name>
    <name type="common">Potato buckeye rot agent</name>
    <name type="synonym">Phytophthora parasitica</name>
    <dbReference type="NCBI Taxonomy" id="4792"/>
    <lineage>
        <taxon>Eukaryota</taxon>
        <taxon>Sar</taxon>
        <taxon>Stramenopiles</taxon>
        <taxon>Oomycota</taxon>
        <taxon>Peronosporomycetes</taxon>
        <taxon>Peronosporales</taxon>
        <taxon>Peronosporaceae</taxon>
        <taxon>Phytophthora</taxon>
    </lineage>
</organism>
<reference evidence="1 2" key="1">
    <citation type="submission" date="2015-11" db="EMBL/GenBank/DDBJ databases">
        <title>Genomes and virulence difference between two physiological races of Phytophthora nicotianae.</title>
        <authorList>
            <person name="Liu H."/>
            <person name="Ma X."/>
            <person name="Yu H."/>
            <person name="Fang D."/>
            <person name="Li Y."/>
            <person name="Wang X."/>
            <person name="Wang W."/>
            <person name="Dong Y."/>
            <person name="Xiao B."/>
        </authorList>
    </citation>
    <scope>NUCLEOTIDE SEQUENCE [LARGE SCALE GENOMIC DNA]</scope>
    <source>
        <strain evidence="2">race 1</strain>
    </source>
</reference>
<dbReference type="Proteomes" id="UP000054636">
    <property type="component" value="Unassembled WGS sequence"/>
</dbReference>
<evidence type="ECO:0000313" key="1">
    <source>
        <dbReference type="EMBL" id="KUF98621.1"/>
    </source>
</evidence>
<proteinExistence type="predicted"/>
<dbReference type="EMBL" id="LNFP01000061">
    <property type="protein sequence ID" value="KUF98621.1"/>
    <property type="molecule type" value="Genomic_DNA"/>
</dbReference>
<gene>
    <name evidence="1" type="ORF">AM588_10009385</name>
</gene>
<protein>
    <submittedName>
        <fullName evidence="1">Uncharacterized protein</fullName>
    </submittedName>
</protein>
<dbReference type="AlphaFoldDB" id="A0A0W8DQH8"/>
<evidence type="ECO:0000313" key="2">
    <source>
        <dbReference type="Proteomes" id="UP000054636"/>
    </source>
</evidence>
<sequence>METTHQNIVVTEVINVARSNAALRRQVRYQGLTDSELPLVPAKMEPYQRKFICTHEVYAHNHRVSEDINRFYPGIRQVPADSPLIPDIELLVEAEAGTASVYNYIRENTNHRVTMDDVHNLLRRLLKQSKCLV</sequence>